<dbReference type="Pfam" id="PF13476">
    <property type="entry name" value="AAA_23"/>
    <property type="match status" value="1"/>
</dbReference>
<dbReference type="RefSeq" id="WP_136735466.1">
    <property type="nucleotide sequence ID" value="NZ_SWDB01000014.1"/>
</dbReference>
<feature type="region of interest" description="Disordered" evidence="2">
    <location>
        <begin position="328"/>
        <end position="361"/>
    </location>
</feature>
<sequence>MRFLSLSIQAFGPFADKQVIDFQELGNSPLFLIDGPTGAGKSSILHAICFALYGETTDEARKDFAVRSDNANDDVLTQVELTFSLRDKRYRITRTPTQVRPAKRGDGFTEEKASAHFCQYLDDGSEVTLVAKKKKDADDMIREIIGLSVEQFRQVMVLPQGKFRELLLAKSDARQSILSTLFQTQVYQKIEQILKDKAALIKGDYEQLQEMINQALAEAEVQELSQLDSRHQQQTDLVKRLTEQKQQLEKDRQQAIIAYQDGKKLAQDFTEYARLQHAQSEHLQRQQEMAAEQQKLMQAEQAARIEPGFKALQSQQADIKQLQRQIAESKQQEAKSAQQLKQHEAQLTTAQQQHQQRQPLLDRQQQLANFQETLAGFDVIQQQCQQKHAAEQDARQNIVQAKAKIDEYSTRVKKGEALIHSLQQNVDKLPDAIEQQAVLEQQLSLSRQLQQLVVQGKQLNQDIGRQQQQVSQCQKALEAENNALMTLEFKWHSSQAAILAAQLNPGDACPVCGSVEHPAPAEHDNNHETVNKSMIQAQRQRCEEQQQALQSVQVGLATIQRELEVCESQQQQLGKEQQVSGVKIASLAEIEQALCENRKMINECKADQQNLLKASDKLQAMQLESQRLATNLQQLEQLLPDLVAASATAQMKLADTEKGLPEQFRDKSVLDKAIKENQQALALLDSQLAEAQQRFQQASQNFSAIASKKTTQLQHLQQLQNKLQLLQQQWQQQLAASNFVDQDDFTQACLDEFSLRRLQQDVNEYQQHAKTLADNLQLLAQRLNEKSAPDLAALQSNLDNVDGRYQLLDKELSQAAISLANSGNLLKRIEQYQTRQQEHRENYEVIGTLANAASGKGKVRVSLERFVLADILDNVLSIASQRLHIMSKGQYRLVRQAEEQQKRNVTAGLDLAVDDAHTGKVRPVATLSGGESFMASLALALALSEVVQQRSGGIELDTLFIDEGFGSLDQESLQLAINTLIDLQSTGRTIGVISHVNELKEQMAQRIDVRNDGSGSKVQLIAV</sequence>
<feature type="compositionally biased region" description="Polar residues" evidence="2">
    <location>
        <begin position="328"/>
        <end position="340"/>
    </location>
</feature>
<reference evidence="4 5" key="1">
    <citation type="submission" date="2019-04" db="EMBL/GenBank/DDBJ databases">
        <title>Thalassotalea guangxiensis sp. nov., isolated from sediment of the coastal wetland.</title>
        <authorList>
            <person name="Zheng S."/>
            <person name="Zhang D."/>
        </authorList>
    </citation>
    <scope>NUCLEOTIDE SEQUENCE [LARGE SCALE GENOMIC DNA]</scope>
    <source>
        <strain evidence="4 5">ZS-4</strain>
    </source>
</reference>
<feature type="domain" description="Rad50/SbcC-type AAA" evidence="3">
    <location>
        <begin position="5"/>
        <end position="250"/>
    </location>
</feature>
<evidence type="ECO:0000259" key="3">
    <source>
        <dbReference type="Pfam" id="PF13476"/>
    </source>
</evidence>
<dbReference type="Proteomes" id="UP000307999">
    <property type="component" value="Unassembled WGS sequence"/>
</dbReference>
<feature type="coiled-coil region" evidence="1">
    <location>
        <begin position="670"/>
        <end position="811"/>
    </location>
</feature>
<feature type="region of interest" description="Disordered" evidence="2">
    <location>
        <begin position="278"/>
        <end position="299"/>
    </location>
</feature>
<comment type="caution">
    <text evidence="4">The sequence shown here is derived from an EMBL/GenBank/DDBJ whole genome shotgun (WGS) entry which is preliminary data.</text>
</comment>
<organism evidence="4 5">
    <name type="scientific">Thalassotalea mangrovi</name>
    <dbReference type="NCBI Taxonomy" id="2572245"/>
    <lineage>
        <taxon>Bacteria</taxon>
        <taxon>Pseudomonadati</taxon>
        <taxon>Pseudomonadota</taxon>
        <taxon>Gammaproteobacteria</taxon>
        <taxon>Alteromonadales</taxon>
        <taxon>Colwelliaceae</taxon>
        <taxon>Thalassotalea</taxon>
    </lineage>
</organism>
<dbReference type="PANTHER" id="PTHR32114">
    <property type="entry name" value="ABC TRANSPORTER ABCH.3"/>
    <property type="match status" value="1"/>
</dbReference>
<dbReference type="SUPFAM" id="SSF52540">
    <property type="entry name" value="P-loop containing nucleoside triphosphate hydrolases"/>
    <property type="match status" value="1"/>
</dbReference>
<proteinExistence type="predicted"/>
<feature type="compositionally biased region" description="Low complexity" evidence="2">
    <location>
        <begin position="345"/>
        <end position="361"/>
    </location>
</feature>
<keyword evidence="1" id="KW-0175">Coiled coil</keyword>
<dbReference type="GO" id="GO:0016887">
    <property type="term" value="F:ATP hydrolysis activity"/>
    <property type="evidence" value="ECO:0007669"/>
    <property type="project" value="InterPro"/>
</dbReference>
<dbReference type="AlphaFoldDB" id="A0A4U1B605"/>
<evidence type="ECO:0000313" key="5">
    <source>
        <dbReference type="Proteomes" id="UP000307999"/>
    </source>
</evidence>
<accession>A0A4U1B605</accession>
<dbReference type="EMBL" id="SWDB01000014">
    <property type="protein sequence ID" value="TKB45760.1"/>
    <property type="molecule type" value="Genomic_DNA"/>
</dbReference>
<feature type="coiled-coil region" evidence="1">
    <location>
        <begin position="391"/>
        <end position="425"/>
    </location>
</feature>
<evidence type="ECO:0000256" key="1">
    <source>
        <dbReference type="SAM" id="Coils"/>
    </source>
</evidence>
<feature type="coiled-coil region" evidence="1">
    <location>
        <begin position="198"/>
        <end position="258"/>
    </location>
</feature>
<evidence type="ECO:0000313" key="4">
    <source>
        <dbReference type="EMBL" id="TKB45760.1"/>
    </source>
</evidence>
<dbReference type="Gene3D" id="3.40.50.300">
    <property type="entry name" value="P-loop containing nucleotide triphosphate hydrolases"/>
    <property type="match status" value="2"/>
</dbReference>
<dbReference type="PANTHER" id="PTHR32114:SF2">
    <property type="entry name" value="ABC TRANSPORTER ABCH.3"/>
    <property type="match status" value="1"/>
</dbReference>
<dbReference type="SUPFAM" id="SSF57997">
    <property type="entry name" value="Tropomyosin"/>
    <property type="match status" value="1"/>
</dbReference>
<dbReference type="InterPro" id="IPR027417">
    <property type="entry name" value="P-loop_NTPase"/>
</dbReference>
<dbReference type="GO" id="GO:0006302">
    <property type="term" value="P:double-strand break repair"/>
    <property type="evidence" value="ECO:0007669"/>
    <property type="project" value="InterPro"/>
</dbReference>
<dbReference type="OrthoDB" id="9795626at2"/>
<dbReference type="Pfam" id="PF13558">
    <property type="entry name" value="SbcC_Walker_B"/>
    <property type="match status" value="1"/>
</dbReference>
<feature type="coiled-coil region" evidence="1">
    <location>
        <begin position="556"/>
        <end position="638"/>
    </location>
</feature>
<dbReference type="InterPro" id="IPR038729">
    <property type="entry name" value="Rad50/SbcC_AAA"/>
</dbReference>
<evidence type="ECO:0000256" key="2">
    <source>
        <dbReference type="SAM" id="MobiDB-lite"/>
    </source>
</evidence>
<protein>
    <submittedName>
        <fullName evidence="4">SMC family ATPase</fullName>
    </submittedName>
</protein>
<gene>
    <name evidence="4" type="ORF">E8M12_07515</name>
</gene>
<name>A0A4U1B605_9GAMM</name>
<keyword evidence="5" id="KW-1185">Reference proteome</keyword>